<evidence type="ECO:0000313" key="2">
    <source>
        <dbReference type="Proteomes" id="UP001556220"/>
    </source>
</evidence>
<gene>
    <name evidence="1" type="ORF">ABQJ54_02085</name>
</gene>
<evidence type="ECO:0008006" key="3">
    <source>
        <dbReference type="Google" id="ProtNLM"/>
    </source>
</evidence>
<keyword evidence="2" id="KW-1185">Reference proteome</keyword>
<evidence type="ECO:0000313" key="1">
    <source>
        <dbReference type="EMBL" id="MEW9570535.1"/>
    </source>
</evidence>
<proteinExistence type="predicted"/>
<dbReference type="EMBL" id="JBFOHK010000001">
    <property type="protein sequence ID" value="MEW9570535.1"/>
    <property type="molecule type" value="Genomic_DNA"/>
</dbReference>
<organism evidence="1 2">
    <name type="scientific">Rhodanobacter lycopersici</name>
    <dbReference type="NCBI Taxonomy" id="3162487"/>
    <lineage>
        <taxon>Bacteria</taxon>
        <taxon>Pseudomonadati</taxon>
        <taxon>Pseudomonadota</taxon>
        <taxon>Gammaproteobacteria</taxon>
        <taxon>Lysobacterales</taxon>
        <taxon>Rhodanobacteraceae</taxon>
        <taxon>Rhodanobacter</taxon>
    </lineage>
</organism>
<dbReference type="Proteomes" id="UP001556220">
    <property type="component" value="Unassembled WGS sequence"/>
</dbReference>
<protein>
    <recommendedName>
        <fullName evidence="3">DNA transfer protein p32</fullName>
    </recommendedName>
</protein>
<reference evidence="1 2" key="1">
    <citation type="submission" date="2024-06" db="EMBL/GenBank/DDBJ databases">
        <authorList>
            <person name="Woo H."/>
        </authorList>
    </citation>
    <scope>NUCLEOTIDE SEQUENCE [LARGE SCALE GENOMIC DNA]</scope>
    <source>
        <strain evidence="1 2">Si-c</strain>
    </source>
</reference>
<accession>A0ABV3Q9W6</accession>
<name>A0ABV3Q9W6_9GAMM</name>
<sequence length="255" mass="25617">MAEIWGVAAAAGGAILGGVISSNGAQDPAQTQANAANNATQAELEMYNQNVQRLSPWTGAGQISLGNLMSLLGSNGANGLLTTPFSAAQYQESPGYQFQMQQGTQAIMNNAGALGGLNSGNTLKALQTYGQGLANQDYYQAANQYSNWQNQVYNMLSGASNTGANAAGQTAGLGASTANQIGSNMMSAGNSISAGQVASANAMGNSLSSLGNLAMYGQMNGMFGGSGGSDPWNLGDGSGAVMYGSGGLGMNMPSY</sequence>
<comment type="caution">
    <text evidence="1">The sequence shown here is derived from an EMBL/GenBank/DDBJ whole genome shotgun (WGS) entry which is preliminary data.</text>
</comment>
<dbReference type="RefSeq" id="WP_367852621.1">
    <property type="nucleotide sequence ID" value="NZ_JBFOHK010000001.1"/>
</dbReference>